<sequence>MTDESLASFHRNRRRLPWKQRQHESSSKANQQLVKRNPPSSSGGTNIRISSPSTFTRNGSKLNNYETRDSSEPNFSSAIPKPNPN</sequence>
<keyword evidence="3" id="KW-1185">Reference proteome</keyword>
<evidence type="ECO:0000313" key="2">
    <source>
        <dbReference type="EMBL" id="VEL14700.1"/>
    </source>
</evidence>
<accession>A0A448WLF9</accession>
<proteinExistence type="predicted"/>
<gene>
    <name evidence="2" type="ORF">PXEA_LOCUS8140</name>
</gene>
<name>A0A448WLF9_9PLAT</name>
<feature type="region of interest" description="Disordered" evidence="1">
    <location>
        <begin position="1"/>
        <end position="85"/>
    </location>
</feature>
<feature type="compositionally biased region" description="Basic residues" evidence="1">
    <location>
        <begin position="10"/>
        <end position="20"/>
    </location>
</feature>
<dbReference type="Proteomes" id="UP000784294">
    <property type="component" value="Unassembled WGS sequence"/>
</dbReference>
<organism evidence="2 3">
    <name type="scientific">Protopolystoma xenopodis</name>
    <dbReference type="NCBI Taxonomy" id="117903"/>
    <lineage>
        <taxon>Eukaryota</taxon>
        <taxon>Metazoa</taxon>
        <taxon>Spiralia</taxon>
        <taxon>Lophotrochozoa</taxon>
        <taxon>Platyhelminthes</taxon>
        <taxon>Monogenea</taxon>
        <taxon>Polyopisthocotylea</taxon>
        <taxon>Polystomatidea</taxon>
        <taxon>Polystomatidae</taxon>
        <taxon>Protopolystoma</taxon>
    </lineage>
</organism>
<reference evidence="2" key="1">
    <citation type="submission" date="2018-11" db="EMBL/GenBank/DDBJ databases">
        <authorList>
            <consortium name="Pathogen Informatics"/>
        </authorList>
    </citation>
    <scope>NUCLEOTIDE SEQUENCE</scope>
</reference>
<dbReference type="EMBL" id="CAAALY010022035">
    <property type="protein sequence ID" value="VEL14700.1"/>
    <property type="molecule type" value="Genomic_DNA"/>
</dbReference>
<evidence type="ECO:0000256" key="1">
    <source>
        <dbReference type="SAM" id="MobiDB-lite"/>
    </source>
</evidence>
<comment type="caution">
    <text evidence="2">The sequence shown here is derived from an EMBL/GenBank/DDBJ whole genome shotgun (WGS) entry which is preliminary data.</text>
</comment>
<dbReference type="AlphaFoldDB" id="A0A448WLF9"/>
<protein>
    <submittedName>
        <fullName evidence="2">Uncharacterized protein</fullName>
    </submittedName>
</protein>
<feature type="compositionally biased region" description="Polar residues" evidence="1">
    <location>
        <begin position="27"/>
        <end position="65"/>
    </location>
</feature>
<evidence type="ECO:0000313" key="3">
    <source>
        <dbReference type="Proteomes" id="UP000784294"/>
    </source>
</evidence>